<evidence type="ECO:0000256" key="1">
    <source>
        <dbReference type="ARBA" id="ARBA00000971"/>
    </source>
</evidence>
<evidence type="ECO:0000256" key="5">
    <source>
        <dbReference type="PROSITE-ProRule" id="PRU00277"/>
    </source>
</evidence>
<dbReference type="GO" id="GO:0003755">
    <property type="term" value="F:peptidyl-prolyl cis-trans isomerase activity"/>
    <property type="evidence" value="ECO:0007669"/>
    <property type="project" value="UniProtKB-KW"/>
</dbReference>
<feature type="compositionally biased region" description="Basic and acidic residues" evidence="6">
    <location>
        <begin position="331"/>
        <end position="349"/>
    </location>
</feature>
<evidence type="ECO:0000256" key="4">
    <source>
        <dbReference type="ARBA" id="ARBA00023235"/>
    </source>
</evidence>
<reference evidence="9" key="2">
    <citation type="submission" date="2002-11" db="EMBL/GenBank/DDBJ databases">
        <title>Oryza sativa nipponbare(GA3) genomic DNA, chromosome 9, BAC clone:OSJNBa0006G10.</title>
        <authorList>
            <person name="Sasaki T."/>
            <person name="Matsumoto T."/>
            <person name="Katayose Y."/>
        </authorList>
    </citation>
    <scope>NUCLEOTIDE SEQUENCE</scope>
</reference>
<dbReference type="AlphaFoldDB" id="Q69KV5"/>
<feature type="region of interest" description="Disordered" evidence="6">
    <location>
        <begin position="537"/>
        <end position="556"/>
    </location>
</feature>
<dbReference type="EC" id="5.2.1.8" evidence="2 5"/>
<reference evidence="10" key="3">
    <citation type="journal article" date="2005" name="Nature">
        <title>The map-based sequence of the rice genome.</title>
        <authorList>
            <consortium name="International rice genome sequencing project (IRGSP)"/>
            <person name="Matsumoto T."/>
            <person name="Wu J."/>
            <person name="Kanamori H."/>
            <person name="Katayose Y."/>
            <person name="Fujisawa M."/>
            <person name="Namiki N."/>
            <person name="Mizuno H."/>
            <person name="Yamamoto K."/>
            <person name="Antonio B.A."/>
            <person name="Baba T."/>
            <person name="Sakata K."/>
            <person name="Nagamura Y."/>
            <person name="Aoki H."/>
            <person name="Arikawa K."/>
            <person name="Arita K."/>
            <person name="Bito T."/>
            <person name="Chiden Y."/>
            <person name="Fujitsuka N."/>
            <person name="Fukunaka R."/>
            <person name="Hamada M."/>
            <person name="Harada C."/>
            <person name="Hayashi A."/>
            <person name="Hijishita S."/>
            <person name="Honda M."/>
            <person name="Hosokawa S."/>
            <person name="Ichikawa Y."/>
            <person name="Idonuma A."/>
            <person name="Iijima M."/>
            <person name="Ikeda M."/>
            <person name="Ikeno M."/>
            <person name="Ito K."/>
            <person name="Ito S."/>
            <person name="Ito T."/>
            <person name="Ito Y."/>
            <person name="Ito Y."/>
            <person name="Iwabuchi A."/>
            <person name="Kamiya K."/>
            <person name="Karasawa W."/>
            <person name="Kurita K."/>
            <person name="Katagiri S."/>
            <person name="Kikuta A."/>
            <person name="Kobayashi H."/>
            <person name="Kobayashi N."/>
            <person name="Machita K."/>
            <person name="Maehara T."/>
            <person name="Masukawa M."/>
            <person name="Mizubayashi T."/>
            <person name="Mukai Y."/>
            <person name="Nagasaki H."/>
            <person name="Nagata Y."/>
            <person name="Naito S."/>
            <person name="Nakashima M."/>
            <person name="Nakama Y."/>
            <person name="Nakamichi Y."/>
            <person name="Nakamura M."/>
            <person name="Meguro A."/>
            <person name="Negishi M."/>
            <person name="Ohta I."/>
            <person name="Ohta T."/>
            <person name="Okamoto M."/>
            <person name="Ono N."/>
            <person name="Saji S."/>
            <person name="Sakaguchi M."/>
            <person name="Sakai K."/>
            <person name="Shibata M."/>
            <person name="Shimokawa T."/>
            <person name="Song J."/>
            <person name="Takazaki Y."/>
            <person name="Terasawa K."/>
            <person name="Tsugane M."/>
            <person name="Tsuji K."/>
            <person name="Ueda S."/>
            <person name="Waki K."/>
            <person name="Yamagata H."/>
            <person name="Yamamoto M."/>
            <person name="Yamamoto S."/>
            <person name="Yamane H."/>
            <person name="Yoshiki S."/>
            <person name="Yoshihara R."/>
            <person name="Yukawa K."/>
            <person name="Zhong H."/>
            <person name="Yano M."/>
            <person name="Yuan Q."/>
            <person name="Ouyang S."/>
            <person name="Liu J."/>
            <person name="Jones K.M."/>
            <person name="Gansberger K."/>
            <person name="Moffat K."/>
            <person name="Hill J."/>
            <person name="Bera J."/>
            <person name="Fadrosh D."/>
            <person name="Jin S."/>
            <person name="Johri S."/>
            <person name="Kim M."/>
            <person name="Overton L."/>
            <person name="Reardon M."/>
            <person name="Tsitrin T."/>
            <person name="Vuong H."/>
            <person name="Weaver B."/>
            <person name="Ciecko A."/>
            <person name="Tallon L."/>
            <person name="Jackson J."/>
            <person name="Pai G."/>
            <person name="Aken S.V."/>
            <person name="Utterback T."/>
            <person name="Reidmuller S."/>
            <person name="Feldblyum T."/>
            <person name="Hsiao J."/>
            <person name="Zismann V."/>
            <person name="Iobst S."/>
            <person name="de Vazeille A.R."/>
            <person name="Buell C.R."/>
            <person name="Ying K."/>
            <person name="Li Y."/>
            <person name="Lu T."/>
            <person name="Huang Y."/>
            <person name="Zhao Q."/>
            <person name="Feng Q."/>
            <person name="Zhang L."/>
            <person name="Zhu J."/>
            <person name="Weng Q."/>
            <person name="Mu J."/>
            <person name="Lu Y."/>
            <person name="Fan D."/>
            <person name="Liu Y."/>
            <person name="Guan J."/>
            <person name="Zhang Y."/>
            <person name="Yu S."/>
            <person name="Liu X."/>
            <person name="Zhang Y."/>
            <person name="Hong G."/>
            <person name="Han B."/>
            <person name="Choisne N."/>
            <person name="Demange N."/>
            <person name="Orjeda G."/>
            <person name="Samain S."/>
            <person name="Cattolico L."/>
            <person name="Pelletier E."/>
            <person name="Couloux A."/>
            <person name="Segurens B."/>
            <person name="Wincker P."/>
            <person name="D'Hont A."/>
            <person name="Scarpelli C."/>
            <person name="Weissenbach J."/>
            <person name="Salanoubat M."/>
            <person name="Quetier F."/>
            <person name="Yu Y."/>
            <person name="Kim H.R."/>
            <person name="Rambo T."/>
            <person name="Currie J."/>
            <person name="Collura K."/>
            <person name="Luo M."/>
            <person name="Yang T."/>
            <person name="Ammiraju J.S.S."/>
            <person name="Engler F."/>
            <person name="Soderlund C."/>
            <person name="Wing R.A."/>
            <person name="Palmer L.E."/>
            <person name="de la Bastide M."/>
            <person name="Spiegel L."/>
            <person name="Nascimento L."/>
            <person name="Zutavern T."/>
            <person name="O'Shaughnessy A."/>
            <person name="Dike S."/>
            <person name="Dedhia N."/>
            <person name="Preston R."/>
            <person name="Balija V."/>
            <person name="McCombie W.R."/>
            <person name="Chow T."/>
            <person name="Chen H."/>
            <person name="Chung M."/>
            <person name="Chen C."/>
            <person name="Shaw J."/>
            <person name="Wu H."/>
            <person name="Hsiao K."/>
            <person name="Chao Y."/>
            <person name="Chu M."/>
            <person name="Cheng C."/>
            <person name="Hour A."/>
            <person name="Lee P."/>
            <person name="Lin S."/>
            <person name="Lin Y."/>
            <person name="Liou J."/>
            <person name="Liu S."/>
            <person name="Hsing Y."/>
            <person name="Raghuvanshi S."/>
            <person name="Mohanty A."/>
            <person name="Bharti A.K."/>
            <person name="Gaur A."/>
            <person name="Gupta V."/>
            <person name="Kumar D."/>
            <person name="Ravi V."/>
            <person name="Vij S."/>
            <person name="Kapur A."/>
            <person name="Khurana P."/>
            <person name="Khurana P."/>
            <person name="Khurana J.P."/>
            <person name="Tyagi A.K."/>
            <person name="Gaikwad K."/>
            <person name="Singh A."/>
            <person name="Dalal V."/>
            <person name="Srivastava S."/>
            <person name="Dixit A."/>
            <person name="Pal A.K."/>
            <person name="Ghazi I.A."/>
            <person name="Yadav M."/>
            <person name="Pandit A."/>
            <person name="Bhargava A."/>
            <person name="Sureshbabu K."/>
            <person name="Batra K."/>
            <person name="Sharma T.R."/>
            <person name="Mohapatra T."/>
            <person name="Singh N.K."/>
            <person name="Messing J."/>
            <person name="Nelson A.B."/>
            <person name="Fuks G."/>
            <person name="Kavchok S."/>
            <person name="Keizer G."/>
            <person name="Linton E."/>
            <person name="Llaca V."/>
            <person name="Song R."/>
            <person name="Tanyolac B."/>
            <person name="Young S."/>
            <person name="Ho-Il K."/>
            <person name="Hahn J.H."/>
            <person name="Sangsakoo G."/>
            <person name="Vanavichit A."/>
            <person name="de Mattos Luiz.A.T."/>
            <person name="Zimmer P.D."/>
            <person name="Malone G."/>
            <person name="Dellagostin O."/>
            <person name="de Oliveira A.C."/>
            <person name="Bevan M."/>
            <person name="Bancroft I."/>
            <person name="Minx P."/>
            <person name="Cordum H."/>
            <person name="Wilson R."/>
            <person name="Cheng Z."/>
            <person name="Jin W."/>
            <person name="Jiang J."/>
            <person name="Leong S.A."/>
            <person name="Iwama H."/>
            <person name="Gojobori T."/>
            <person name="Itoh T."/>
            <person name="Niimura Y."/>
            <person name="Fujii Y."/>
            <person name="Habara T."/>
            <person name="Sakai H."/>
            <person name="Sato Y."/>
            <person name="Wilson G."/>
            <person name="Kumar K."/>
            <person name="McCouch S."/>
            <person name="Juretic N."/>
            <person name="Hoen D."/>
            <person name="Wright S."/>
            <person name="Bruskiewich R."/>
            <person name="Bureau T."/>
            <person name="Miyao A."/>
            <person name="Hirochika H."/>
            <person name="Nishikawa T."/>
            <person name="Kadowaki K."/>
            <person name="Sugiura M."/>
            <person name="Burr B."/>
            <person name="Sasaki T."/>
        </authorList>
    </citation>
    <scope>NUCLEOTIDE SEQUENCE [LARGE SCALE GENOMIC DNA]</scope>
    <source>
        <strain evidence="10">cv. Nipponbare</strain>
    </source>
</reference>
<feature type="domain" description="PPIase FKBP-type" evidence="7">
    <location>
        <begin position="446"/>
        <end position="532"/>
    </location>
</feature>
<proteinExistence type="predicted"/>
<feature type="compositionally biased region" description="Basic and acidic residues" evidence="6">
    <location>
        <begin position="293"/>
        <end position="318"/>
    </location>
</feature>
<reference evidence="10" key="4">
    <citation type="journal article" date="2008" name="Nucleic Acids Res.">
        <title>The rice annotation project database (RAP-DB): 2008 update.</title>
        <authorList>
            <consortium name="The rice annotation project (RAP)"/>
        </authorList>
    </citation>
    <scope>GENOME REANNOTATION</scope>
    <source>
        <strain evidence="10">cv. Nipponbare</strain>
    </source>
</reference>
<dbReference type="PROSITE" id="PS50059">
    <property type="entry name" value="FKBP_PPIASE"/>
    <property type="match status" value="1"/>
</dbReference>
<organism evidence="9 10">
    <name type="scientific">Oryza sativa subsp. japonica</name>
    <name type="common">Rice</name>
    <dbReference type="NCBI Taxonomy" id="39947"/>
    <lineage>
        <taxon>Eukaryota</taxon>
        <taxon>Viridiplantae</taxon>
        <taxon>Streptophyta</taxon>
        <taxon>Embryophyta</taxon>
        <taxon>Tracheophyta</taxon>
        <taxon>Spermatophyta</taxon>
        <taxon>Magnoliopsida</taxon>
        <taxon>Liliopsida</taxon>
        <taxon>Poales</taxon>
        <taxon>Poaceae</taxon>
        <taxon>BOP clade</taxon>
        <taxon>Oryzoideae</taxon>
        <taxon>Oryzeae</taxon>
        <taxon>Oryzinae</taxon>
        <taxon>Oryza</taxon>
        <taxon>Oryza sativa</taxon>
    </lineage>
</organism>
<dbReference type="SUPFAM" id="SSF54534">
    <property type="entry name" value="FKBP-like"/>
    <property type="match status" value="1"/>
</dbReference>
<evidence type="ECO:0000313" key="10">
    <source>
        <dbReference type="Proteomes" id="UP000000763"/>
    </source>
</evidence>
<dbReference type="EMBL" id="AP005909">
    <property type="protein sequence ID" value="BAD34151.1"/>
    <property type="molecule type" value="Genomic_DNA"/>
</dbReference>
<evidence type="ECO:0000256" key="3">
    <source>
        <dbReference type="ARBA" id="ARBA00023110"/>
    </source>
</evidence>
<accession>Q69KV5</accession>
<dbReference type="PANTHER" id="PTHR43811:SF19">
    <property type="entry name" value="39 KDA FK506-BINDING NUCLEAR PROTEIN"/>
    <property type="match status" value="1"/>
</dbReference>
<gene>
    <name evidence="9" type="ORF">OSJNBa0006G10.9</name>
    <name evidence="8" type="ORF">P0584D02.1</name>
</gene>
<feature type="region of interest" description="Disordered" evidence="6">
    <location>
        <begin position="21"/>
        <end position="45"/>
    </location>
</feature>
<evidence type="ECO:0000313" key="8">
    <source>
        <dbReference type="EMBL" id="BAD33683.1"/>
    </source>
</evidence>
<dbReference type="Gene3D" id="3.10.50.40">
    <property type="match status" value="1"/>
</dbReference>
<keyword evidence="3 5" id="KW-0697">Rotamase</keyword>
<dbReference type="Gene3D" id="2.60.120.340">
    <property type="entry name" value="Nucleoplasmin core domain"/>
    <property type="match status" value="1"/>
</dbReference>
<keyword evidence="4 5" id="KW-0413">Isomerase</keyword>
<dbReference type="PANTHER" id="PTHR43811">
    <property type="entry name" value="FKBP-TYPE PEPTIDYL-PROLYL CIS-TRANS ISOMERASE FKPA"/>
    <property type="match status" value="1"/>
</dbReference>
<dbReference type="Proteomes" id="UP000000763">
    <property type="component" value="Chromosome 9"/>
</dbReference>
<feature type="region of interest" description="Disordered" evidence="6">
    <location>
        <begin position="291"/>
        <end position="353"/>
    </location>
</feature>
<dbReference type="Pfam" id="PF00254">
    <property type="entry name" value="FKBP_C"/>
    <property type="match status" value="1"/>
</dbReference>
<dbReference type="InterPro" id="IPR001179">
    <property type="entry name" value="PPIase_FKBP_dom"/>
</dbReference>
<dbReference type="InterPro" id="IPR041232">
    <property type="entry name" value="NPL"/>
</dbReference>
<protein>
    <recommendedName>
        <fullName evidence="2 5">peptidylprolyl isomerase</fullName>
        <ecNumber evidence="2 5">5.2.1.8</ecNumber>
    </recommendedName>
</protein>
<comment type="catalytic activity">
    <reaction evidence="1 5">
        <text>[protein]-peptidylproline (omega=180) = [protein]-peptidylproline (omega=0)</text>
        <dbReference type="Rhea" id="RHEA:16237"/>
        <dbReference type="Rhea" id="RHEA-COMP:10747"/>
        <dbReference type="Rhea" id="RHEA-COMP:10748"/>
        <dbReference type="ChEBI" id="CHEBI:83833"/>
        <dbReference type="ChEBI" id="CHEBI:83834"/>
        <dbReference type="EC" id="5.2.1.8"/>
    </reaction>
</comment>
<dbReference type="InterPro" id="IPR046357">
    <property type="entry name" value="PPIase_dom_sf"/>
</dbReference>
<feature type="compositionally biased region" description="Basic residues" evidence="6">
    <location>
        <begin position="537"/>
        <end position="546"/>
    </location>
</feature>
<sequence>MEPLIYPVVHQPPCHRVRLHSPRRPPTRNLAKGARSGDACPGRPAATATSAAASSFFFIMSQSSSESIPIPDQFVSWVKSTVSDKELSEEVAEGVLPPCELIDWQAAASEEFPTPNTCVLWDHTPLRLVPLSVSVEGPAREEEPHCERGSGIQIWPDRKKEFFELPLQTTNKGWRSKWFHCSNLIPSLPPFTGQSPVVKDCWFSLPNRDEMDQATLGNFDHSGWVLVECKVGDQGLVKVAALNPETAPVAPLELEFEENKNVVLSVRGQNSVHLSGYYICSYNGDYGENSKQATKETVSKDDGAAENNDEKQGDEAKQSKNVQAELQPHIRVLDSDHGENSKQATKEMESNAMDEDASLGLEHTLGGNVVQAASQEENASQTHEDNDAADHIIQQTDPPILVSEDDGTAEDNDEAELQPRIRVLDSGMTIEDLAKGNVGAKIASCGKKVYVKYVCMLSNGDTVDPTGESSTCKFKLGAGEVISGWDLGIDGMRVGGIRRLGIPPHLGYGDVGRGNIPPNAWLNFDIELLKVKSGRKKARKVKKSRRAAAETSSTAR</sequence>
<evidence type="ECO:0000313" key="9">
    <source>
        <dbReference type="EMBL" id="BAD34151.1"/>
    </source>
</evidence>
<reference evidence="8" key="1">
    <citation type="submission" date="2002-08" db="EMBL/GenBank/DDBJ databases">
        <title>Oryza sativa nipponbare(GA3) genomic DNA, chromosome 9, PAC clone:P0584D02.</title>
        <authorList>
            <person name="Sasaki T."/>
            <person name="Matsumoto T."/>
            <person name="Katayose Y."/>
        </authorList>
    </citation>
    <scope>NUCLEOTIDE SEQUENCE</scope>
</reference>
<evidence type="ECO:0000259" key="7">
    <source>
        <dbReference type="PROSITE" id="PS50059"/>
    </source>
</evidence>
<evidence type="ECO:0000256" key="6">
    <source>
        <dbReference type="SAM" id="MobiDB-lite"/>
    </source>
</evidence>
<evidence type="ECO:0000256" key="2">
    <source>
        <dbReference type="ARBA" id="ARBA00013194"/>
    </source>
</evidence>
<name>Q69KV5_ORYSJ</name>
<dbReference type="Pfam" id="PF17800">
    <property type="entry name" value="NPL"/>
    <property type="match status" value="1"/>
</dbReference>
<dbReference type="EMBL" id="AP005634">
    <property type="protein sequence ID" value="BAD33683.1"/>
    <property type="molecule type" value="Genomic_DNA"/>
</dbReference>